<dbReference type="Pfam" id="PF13807">
    <property type="entry name" value="GNVR"/>
    <property type="match status" value="1"/>
</dbReference>
<evidence type="ECO:0000256" key="7">
    <source>
        <dbReference type="SAM" id="Phobius"/>
    </source>
</evidence>
<dbReference type="EMBL" id="PIQO01000004">
    <property type="protein sequence ID" value="PKR85550.1"/>
    <property type="molecule type" value="Genomic_DNA"/>
</dbReference>
<gene>
    <name evidence="10" type="ORF">CWO92_07505</name>
</gene>
<dbReference type="RefSeq" id="WP_101353600.1">
    <property type="nucleotide sequence ID" value="NZ_PIQO01000004.1"/>
</dbReference>
<evidence type="ECO:0000256" key="4">
    <source>
        <dbReference type="ARBA" id="ARBA00022692"/>
    </source>
</evidence>
<protein>
    <submittedName>
        <fullName evidence="10">Capsular biosynthesis protein</fullName>
    </submittedName>
</protein>
<evidence type="ECO:0000259" key="8">
    <source>
        <dbReference type="Pfam" id="PF02706"/>
    </source>
</evidence>
<feature type="domain" description="Tyrosine-protein kinase G-rich" evidence="9">
    <location>
        <begin position="123"/>
        <end position="193"/>
    </location>
</feature>
<accession>A0A2N3LLP6</accession>
<feature type="domain" description="Polysaccharide chain length determinant N-terminal" evidence="8">
    <location>
        <begin position="4"/>
        <end position="93"/>
    </location>
</feature>
<keyword evidence="6 7" id="KW-0472">Membrane</keyword>
<dbReference type="GO" id="GO:0005886">
    <property type="term" value="C:plasma membrane"/>
    <property type="evidence" value="ECO:0007669"/>
    <property type="project" value="UniProtKB-SubCell"/>
</dbReference>
<keyword evidence="3" id="KW-1003">Cell membrane</keyword>
<feature type="transmembrane region" description="Helical" evidence="7">
    <location>
        <begin position="20"/>
        <end position="40"/>
    </location>
</feature>
<evidence type="ECO:0000259" key="9">
    <source>
        <dbReference type="Pfam" id="PF13807"/>
    </source>
</evidence>
<evidence type="ECO:0000256" key="1">
    <source>
        <dbReference type="ARBA" id="ARBA00004651"/>
    </source>
</evidence>
<dbReference type="InterPro" id="IPR050445">
    <property type="entry name" value="Bact_polysacc_biosynth/exp"/>
</dbReference>
<dbReference type="Pfam" id="PF02706">
    <property type="entry name" value="Wzz"/>
    <property type="match status" value="1"/>
</dbReference>
<evidence type="ECO:0000256" key="3">
    <source>
        <dbReference type="ARBA" id="ARBA00022475"/>
    </source>
</evidence>
<dbReference type="InterPro" id="IPR003856">
    <property type="entry name" value="LPS_length_determ_N"/>
</dbReference>
<dbReference type="AlphaFoldDB" id="A0A2N3LLP6"/>
<keyword evidence="5 7" id="KW-1133">Transmembrane helix</keyword>
<feature type="transmembrane region" description="Helical" evidence="7">
    <location>
        <begin position="173"/>
        <end position="193"/>
    </location>
</feature>
<sequence length="247" mass="27479">MNKTIKVSDLMTILKKRWLLIALSTLLAAAISGILSYFILAPVYQSSTQILVNERNSSNQTDTTFLQSNVDLIDTYRDIIKSPIILEKVIHNLQLNTTIENLNKNINITSQQNSQVFTLVVQNHNAQQAVEIANNISETFQRDIQTIMKVDNVSILAKAELKQNPIPIKPNKVLNITIGILVGFMFGSGLALLMEILDNTLKNEEDIIDVLGVTLVGTIPKIENKLLERKIKSAKRKSGDETIASKA</sequence>
<keyword evidence="4 7" id="KW-0812">Transmembrane</keyword>
<comment type="similarity">
    <text evidence="2">Belongs to the CpsC/CapA family.</text>
</comment>
<evidence type="ECO:0000256" key="2">
    <source>
        <dbReference type="ARBA" id="ARBA00006683"/>
    </source>
</evidence>
<comment type="subcellular location">
    <subcellularLocation>
        <location evidence="1">Cell membrane</location>
        <topology evidence="1">Multi-pass membrane protein</topology>
    </subcellularLocation>
</comment>
<dbReference type="OrthoDB" id="2360475at2"/>
<organism evidence="10 11">
    <name type="scientific">Heyndrickxia camelliae</name>
    <dbReference type="NCBI Taxonomy" id="1707093"/>
    <lineage>
        <taxon>Bacteria</taxon>
        <taxon>Bacillati</taxon>
        <taxon>Bacillota</taxon>
        <taxon>Bacilli</taxon>
        <taxon>Bacillales</taxon>
        <taxon>Bacillaceae</taxon>
        <taxon>Heyndrickxia</taxon>
    </lineage>
</organism>
<reference evidence="10 11" key="1">
    <citation type="submission" date="2017-11" db="EMBL/GenBank/DDBJ databases">
        <title>Bacillus camelliae sp. nov., isolated from pu'er tea.</title>
        <authorList>
            <person name="Niu L."/>
        </authorList>
    </citation>
    <scope>NUCLEOTIDE SEQUENCE [LARGE SCALE GENOMIC DNA]</scope>
    <source>
        <strain evidence="10 11">7578-1</strain>
    </source>
</reference>
<dbReference type="InterPro" id="IPR032807">
    <property type="entry name" value="GNVR"/>
</dbReference>
<keyword evidence="11" id="KW-1185">Reference proteome</keyword>
<dbReference type="Proteomes" id="UP000233440">
    <property type="component" value="Unassembled WGS sequence"/>
</dbReference>
<proteinExistence type="inferred from homology"/>
<name>A0A2N3LLP6_9BACI</name>
<evidence type="ECO:0000313" key="10">
    <source>
        <dbReference type="EMBL" id="PKR85550.1"/>
    </source>
</evidence>
<evidence type="ECO:0000313" key="11">
    <source>
        <dbReference type="Proteomes" id="UP000233440"/>
    </source>
</evidence>
<dbReference type="GO" id="GO:0004713">
    <property type="term" value="F:protein tyrosine kinase activity"/>
    <property type="evidence" value="ECO:0007669"/>
    <property type="project" value="TreeGrafter"/>
</dbReference>
<comment type="caution">
    <text evidence="10">The sequence shown here is derived from an EMBL/GenBank/DDBJ whole genome shotgun (WGS) entry which is preliminary data.</text>
</comment>
<evidence type="ECO:0000256" key="5">
    <source>
        <dbReference type="ARBA" id="ARBA00022989"/>
    </source>
</evidence>
<evidence type="ECO:0000256" key="6">
    <source>
        <dbReference type="ARBA" id="ARBA00023136"/>
    </source>
</evidence>
<dbReference type="PANTHER" id="PTHR32309">
    <property type="entry name" value="TYROSINE-PROTEIN KINASE"/>
    <property type="match status" value="1"/>
</dbReference>
<dbReference type="PANTHER" id="PTHR32309:SF13">
    <property type="entry name" value="FERRIC ENTEROBACTIN TRANSPORT PROTEIN FEPE"/>
    <property type="match status" value="1"/>
</dbReference>